<evidence type="ECO:0000313" key="1">
    <source>
        <dbReference type="EMBL" id="KPM04584.1"/>
    </source>
</evidence>
<accession>A0A132A0X1</accession>
<dbReference type="Proteomes" id="UP000616769">
    <property type="component" value="Unassembled WGS sequence"/>
</dbReference>
<evidence type="ECO:0000313" key="2">
    <source>
        <dbReference type="Proteomes" id="UP000616769"/>
    </source>
</evidence>
<name>A0A132A0X1_SARSC</name>
<reference evidence="1 2" key="1">
    <citation type="journal article" date="2015" name="Parasit. Vectors">
        <title>Draft genome of the scabies mite.</title>
        <authorList>
            <person name="Rider S.D.Jr."/>
            <person name="Morgan M.S."/>
            <person name="Arlian L.G."/>
        </authorList>
    </citation>
    <scope>NUCLEOTIDE SEQUENCE [LARGE SCALE GENOMIC DNA]</scope>
    <source>
        <strain evidence="1">Arlian Lab</strain>
    </source>
</reference>
<sequence>MPGYQCLDADDDDERNGDDRLCSESIQYHRAMVFKSFNDTVWFMAFRFGLGLRLFQFIKN</sequence>
<protein>
    <submittedName>
        <fullName evidence="1">Uncharacterized protein</fullName>
    </submittedName>
</protein>
<dbReference type="VEuPathDB" id="VectorBase:SSCA010054"/>
<organism evidence="1 2">
    <name type="scientific">Sarcoptes scabiei</name>
    <name type="common">Itch mite</name>
    <name type="synonym">Acarus scabiei</name>
    <dbReference type="NCBI Taxonomy" id="52283"/>
    <lineage>
        <taxon>Eukaryota</taxon>
        <taxon>Metazoa</taxon>
        <taxon>Ecdysozoa</taxon>
        <taxon>Arthropoda</taxon>
        <taxon>Chelicerata</taxon>
        <taxon>Arachnida</taxon>
        <taxon>Acari</taxon>
        <taxon>Acariformes</taxon>
        <taxon>Sarcoptiformes</taxon>
        <taxon>Astigmata</taxon>
        <taxon>Psoroptidia</taxon>
        <taxon>Sarcoptoidea</taxon>
        <taxon>Sarcoptidae</taxon>
        <taxon>Sarcoptinae</taxon>
        <taxon>Sarcoptes</taxon>
    </lineage>
</organism>
<dbReference type="EMBL" id="JXLN01009460">
    <property type="protein sequence ID" value="KPM04584.1"/>
    <property type="molecule type" value="Genomic_DNA"/>
</dbReference>
<proteinExistence type="predicted"/>
<dbReference type="AlphaFoldDB" id="A0A132A0X1"/>
<comment type="caution">
    <text evidence="1">The sequence shown here is derived from an EMBL/GenBank/DDBJ whole genome shotgun (WGS) entry which is preliminary data.</text>
</comment>
<gene>
    <name evidence="1" type="ORF">QR98_0030340</name>
</gene>